<comment type="caution">
    <text evidence="2">The sequence shown here is derived from an EMBL/GenBank/DDBJ whole genome shotgun (WGS) entry which is preliminary data.</text>
</comment>
<evidence type="ECO:0000313" key="2">
    <source>
        <dbReference type="EMBL" id="RCL42021.1"/>
    </source>
</evidence>
<dbReference type="InterPro" id="IPR025512">
    <property type="entry name" value="DUF4399"/>
</dbReference>
<dbReference type="EMBL" id="QOPE01000008">
    <property type="protein sequence ID" value="RCL42021.1"/>
    <property type="molecule type" value="Genomic_DNA"/>
</dbReference>
<evidence type="ECO:0000259" key="1">
    <source>
        <dbReference type="Pfam" id="PF14347"/>
    </source>
</evidence>
<evidence type="ECO:0000313" key="3">
    <source>
        <dbReference type="Proteomes" id="UP000253307"/>
    </source>
</evidence>
<protein>
    <submittedName>
        <fullName evidence="2">DUF4399 domain-containing protein</fullName>
    </submittedName>
</protein>
<accession>A0A368BXP9</accession>
<reference evidence="2 3" key="1">
    <citation type="journal article" date="2018" name="Microbiome">
        <title>Fine metagenomic profile of the Mediterranean stratified and mixed water columns revealed by assembly and recruitment.</title>
        <authorList>
            <person name="Haro-Moreno J.M."/>
            <person name="Lopez-Perez M."/>
            <person name="De La Torre J.R."/>
            <person name="Picazo A."/>
            <person name="Camacho A."/>
            <person name="Rodriguez-Valera F."/>
        </authorList>
    </citation>
    <scope>NUCLEOTIDE SEQUENCE [LARGE SCALE GENOMIC DNA]</scope>
    <source>
        <strain evidence="2">MED-G82</strain>
    </source>
</reference>
<name>A0A368BXP9_9GAMM</name>
<dbReference type="Pfam" id="PF14347">
    <property type="entry name" value="DUF4399"/>
    <property type="match status" value="1"/>
</dbReference>
<sequence>MQTENTYNLLKSLFPFWLCILFALPFFHLHAEETEPQVYVIHPKNGDVVSSPFKVIFGLKNFGVVPAGIDLEFAGHHHLFVNSPGIDYSKPIPADKNHLHFGKGQTETVLNLEPGEYQLQLVLGNYLHIPFNPSIESKIISIRVKNN</sequence>
<dbReference type="AlphaFoldDB" id="A0A368BXP9"/>
<feature type="domain" description="DUF4399" evidence="1">
    <location>
        <begin position="55"/>
        <end position="145"/>
    </location>
</feature>
<proteinExistence type="predicted"/>
<organism evidence="2 3">
    <name type="scientific">SAR86 cluster bacterium</name>
    <dbReference type="NCBI Taxonomy" id="2030880"/>
    <lineage>
        <taxon>Bacteria</taxon>
        <taxon>Pseudomonadati</taxon>
        <taxon>Pseudomonadota</taxon>
        <taxon>Gammaproteobacteria</taxon>
        <taxon>SAR86 cluster</taxon>
    </lineage>
</organism>
<dbReference type="Proteomes" id="UP000253307">
    <property type="component" value="Unassembled WGS sequence"/>
</dbReference>
<gene>
    <name evidence="2" type="ORF">DBW96_01685</name>
</gene>